<evidence type="ECO:0000256" key="6">
    <source>
        <dbReference type="ARBA" id="ARBA00014798"/>
    </source>
</evidence>
<dbReference type="InterPro" id="IPR015424">
    <property type="entry name" value="PyrdxlP-dep_Trfase"/>
</dbReference>
<dbReference type="NCBIfam" id="TIGR02407">
    <property type="entry name" value="ectoine_ectB"/>
    <property type="match status" value="1"/>
</dbReference>
<evidence type="ECO:0000256" key="2">
    <source>
        <dbReference type="ARBA" id="ARBA00002189"/>
    </source>
</evidence>
<keyword evidence="14" id="KW-1185">Reference proteome</keyword>
<dbReference type="KEGG" id="sale:EPH95_17405"/>
<dbReference type="Pfam" id="PF00202">
    <property type="entry name" value="Aminotran_3"/>
    <property type="match status" value="1"/>
</dbReference>
<evidence type="ECO:0000256" key="4">
    <source>
        <dbReference type="ARBA" id="ARBA00008954"/>
    </source>
</evidence>
<dbReference type="GO" id="GO:0047307">
    <property type="term" value="F:diaminobutyrate-pyruvate transaminase activity"/>
    <property type="evidence" value="ECO:0007669"/>
    <property type="project" value="InterPro"/>
</dbReference>
<dbReference type="PANTHER" id="PTHR43552">
    <property type="entry name" value="DIAMINOBUTYRATE--2-OXOGLUTARATE AMINOTRANSFERASE"/>
    <property type="match status" value="1"/>
</dbReference>
<dbReference type="InterPro" id="IPR012773">
    <property type="entry name" value="Ectoine_EctB"/>
</dbReference>
<organism evidence="13 14">
    <name type="scientific">Salicibibacter halophilus</name>
    <dbReference type="NCBI Taxonomy" id="2502791"/>
    <lineage>
        <taxon>Bacteria</taxon>
        <taxon>Bacillati</taxon>
        <taxon>Bacillota</taxon>
        <taxon>Bacilli</taxon>
        <taxon>Bacillales</taxon>
        <taxon>Bacillaceae</taxon>
        <taxon>Salicibibacter</taxon>
    </lineage>
</organism>
<protein>
    <recommendedName>
        <fullName evidence="6 12">Diaminobutyrate--2-oxoglutarate transaminase</fullName>
        <ecNumber evidence="5 12">2.6.1.76</ecNumber>
    </recommendedName>
    <alternativeName>
        <fullName evidence="12">DABA aminotransferase</fullName>
    </alternativeName>
</protein>
<dbReference type="AlphaFoldDB" id="A0A514LLK7"/>
<dbReference type="InterPro" id="IPR015421">
    <property type="entry name" value="PyrdxlP-dep_Trfase_major"/>
</dbReference>
<evidence type="ECO:0000256" key="5">
    <source>
        <dbReference type="ARBA" id="ARBA00013155"/>
    </source>
</evidence>
<comment type="similarity">
    <text evidence="4 11">Belongs to the class-III pyridoxal-phosphate-dependent aminotransferase family.</text>
</comment>
<gene>
    <name evidence="13" type="primary">ectB</name>
    <name evidence="13" type="ORF">EPH95_17405</name>
</gene>
<dbReference type="CDD" id="cd00610">
    <property type="entry name" value="OAT_like"/>
    <property type="match status" value="1"/>
</dbReference>
<dbReference type="NCBIfam" id="NF006733">
    <property type="entry name" value="PRK09264.1"/>
    <property type="match status" value="1"/>
</dbReference>
<evidence type="ECO:0000256" key="9">
    <source>
        <dbReference type="ARBA" id="ARBA00022898"/>
    </source>
</evidence>
<evidence type="ECO:0000256" key="12">
    <source>
        <dbReference type="RuleBase" id="RU365034"/>
    </source>
</evidence>
<evidence type="ECO:0000313" key="13">
    <source>
        <dbReference type="EMBL" id="QDI92744.1"/>
    </source>
</evidence>
<name>A0A514LLK7_9BACI</name>
<evidence type="ECO:0000256" key="8">
    <source>
        <dbReference type="ARBA" id="ARBA00022679"/>
    </source>
</evidence>
<dbReference type="NCBIfam" id="TIGR00709">
    <property type="entry name" value="dat"/>
    <property type="match status" value="1"/>
</dbReference>
<dbReference type="InterPro" id="IPR049704">
    <property type="entry name" value="Aminotrans_3_PPA_site"/>
</dbReference>
<evidence type="ECO:0000313" key="14">
    <source>
        <dbReference type="Proteomes" id="UP000319756"/>
    </source>
</evidence>
<dbReference type="RefSeq" id="WP_142091241.1">
    <property type="nucleotide sequence ID" value="NZ_CP035485.1"/>
</dbReference>
<keyword evidence="8 12" id="KW-0808">Transferase</keyword>
<comment type="function">
    <text evidence="2 12">Catalyzes reversively the conversion of L-aspartate beta-semialdehyde (ASA) to L-2,4-diaminobutyrate (DABA) by transamination with L-glutamate.</text>
</comment>
<keyword evidence="9 11" id="KW-0663">Pyridoxal phosphate</keyword>
<sequence>MTTNKMQVFEEKESAVRSYSRSFPTVFHKAKGYQLWDEANNEFIDFFSGAGALNYGHNDERMKEKLIEYIKEDGIIHSLDMASKARREFLEAFNSTILEPRNMDYKVMFPGPTGTNSVESALKLARKVKGRTNIVSFTNGFHGMTLGSLAVTSNEFKRAGAGVPLGNALTMPYDKFVHESVETQMKHIRSFLDRAGSGVDKPAAIILETVQGEGGLNAASNEWLQEIERLCRDIDALLIVDDIQAGVGRAGSFFSFESAGINPDIICMSKSIGGYGMPMAITLIRPELDQWAPGEHNGTFRGNAPAFVTATAALEYWKDPSFEKEIARKSDKITAFLQKMIEKYPALKGSLRGRGFIQGIRSDVEDLANNVSWHSYKNGLIMETAGPNDEVFKLFPPLIIDDEGLDEGLRRLELGISDAVSE</sequence>
<dbReference type="Gene3D" id="3.90.1150.10">
    <property type="entry name" value="Aspartate Aminotransferase, domain 1"/>
    <property type="match status" value="1"/>
</dbReference>
<dbReference type="GO" id="GO:0030170">
    <property type="term" value="F:pyridoxal phosphate binding"/>
    <property type="evidence" value="ECO:0007669"/>
    <property type="project" value="InterPro"/>
</dbReference>
<dbReference type="Proteomes" id="UP000319756">
    <property type="component" value="Chromosome"/>
</dbReference>
<proteinExistence type="inferred from homology"/>
<comment type="catalytic activity">
    <reaction evidence="10 12">
        <text>L-2,4-diaminobutanoate + 2-oxoglutarate = L-aspartate 4-semialdehyde + L-glutamate</text>
        <dbReference type="Rhea" id="RHEA:11160"/>
        <dbReference type="ChEBI" id="CHEBI:16810"/>
        <dbReference type="ChEBI" id="CHEBI:29985"/>
        <dbReference type="ChEBI" id="CHEBI:58761"/>
        <dbReference type="ChEBI" id="CHEBI:537519"/>
        <dbReference type="EC" id="2.6.1.76"/>
    </reaction>
</comment>
<evidence type="ECO:0000256" key="7">
    <source>
        <dbReference type="ARBA" id="ARBA00022576"/>
    </source>
</evidence>
<dbReference type="UniPathway" id="UPA00067">
    <property type="reaction ID" value="UER00121"/>
</dbReference>
<accession>A0A514LLK7</accession>
<comment type="cofactor">
    <cofactor evidence="1 12">
        <name>pyridoxal 5'-phosphate</name>
        <dbReference type="ChEBI" id="CHEBI:597326"/>
    </cofactor>
</comment>
<dbReference type="PIRSF" id="PIRSF000521">
    <property type="entry name" value="Transaminase_4ab_Lys_Orn"/>
    <property type="match status" value="1"/>
</dbReference>
<evidence type="ECO:0000256" key="3">
    <source>
        <dbReference type="ARBA" id="ARBA00004946"/>
    </source>
</evidence>
<dbReference type="EC" id="2.6.1.76" evidence="5 12"/>
<dbReference type="InterPro" id="IPR005814">
    <property type="entry name" value="Aminotrans_3"/>
</dbReference>
<dbReference type="EMBL" id="CP035485">
    <property type="protein sequence ID" value="QDI92744.1"/>
    <property type="molecule type" value="Genomic_DNA"/>
</dbReference>
<reference evidence="14" key="1">
    <citation type="submission" date="2019-01" db="EMBL/GenBank/DDBJ databases">
        <title>Genomic analysis of Salicibibacter sp. NKC3-5.</title>
        <authorList>
            <person name="Oh Y.J."/>
        </authorList>
    </citation>
    <scope>NUCLEOTIDE SEQUENCE [LARGE SCALE GENOMIC DNA]</scope>
    <source>
        <strain evidence="14">NKC3-5</strain>
    </source>
</reference>
<evidence type="ECO:0000256" key="1">
    <source>
        <dbReference type="ARBA" id="ARBA00001933"/>
    </source>
</evidence>
<evidence type="ECO:0000256" key="11">
    <source>
        <dbReference type="RuleBase" id="RU003560"/>
    </source>
</evidence>
<dbReference type="InterPro" id="IPR004637">
    <property type="entry name" value="Dat"/>
</dbReference>
<dbReference type="OrthoDB" id="9807885at2"/>
<comment type="pathway">
    <text evidence="3 12">Amine and polyamine biosynthesis; ectoine biosynthesis; L-ectoine from L-aspartate 4-semialdehyde: step 1/3.</text>
</comment>
<keyword evidence="7 12" id="KW-0032">Aminotransferase</keyword>
<dbReference type="Gene3D" id="3.40.640.10">
    <property type="entry name" value="Type I PLP-dependent aspartate aminotransferase-like (Major domain)"/>
    <property type="match status" value="1"/>
</dbReference>
<dbReference type="PANTHER" id="PTHR43552:SF2">
    <property type="entry name" value="DIAMINOBUTYRATE--2-OXOGLUTARATE TRANSAMINASE"/>
    <property type="match status" value="1"/>
</dbReference>
<dbReference type="SUPFAM" id="SSF53383">
    <property type="entry name" value="PLP-dependent transferases"/>
    <property type="match status" value="1"/>
</dbReference>
<dbReference type="PROSITE" id="PS00600">
    <property type="entry name" value="AA_TRANSFER_CLASS_3"/>
    <property type="match status" value="1"/>
</dbReference>
<dbReference type="GO" id="GO:0045303">
    <property type="term" value="F:diaminobutyrate-2-oxoglutarate transaminase activity"/>
    <property type="evidence" value="ECO:0007669"/>
    <property type="project" value="UniProtKB-EC"/>
</dbReference>
<dbReference type="InterPro" id="IPR015422">
    <property type="entry name" value="PyrdxlP-dep_Trfase_small"/>
</dbReference>
<evidence type="ECO:0000256" key="10">
    <source>
        <dbReference type="ARBA" id="ARBA00049111"/>
    </source>
</evidence>
<dbReference type="GO" id="GO:0019491">
    <property type="term" value="P:ectoine biosynthetic process"/>
    <property type="evidence" value="ECO:0007669"/>
    <property type="project" value="UniProtKB-UniPathway"/>
</dbReference>